<protein>
    <submittedName>
        <fullName evidence="2">V8-like Glu-specific endopeptidase</fullName>
    </submittedName>
</protein>
<dbReference type="Gene3D" id="2.40.10.10">
    <property type="entry name" value="Trypsin-like serine proteases"/>
    <property type="match status" value="2"/>
</dbReference>
<organism evidence="2 3">
    <name type="scientific">Phormidesmis priestleyi Ana</name>
    <dbReference type="NCBI Taxonomy" id="1666911"/>
    <lineage>
        <taxon>Bacteria</taxon>
        <taxon>Bacillati</taxon>
        <taxon>Cyanobacteriota</taxon>
        <taxon>Cyanophyceae</taxon>
        <taxon>Leptolyngbyales</taxon>
        <taxon>Leptolyngbyaceae</taxon>
        <taxon>Phormidesmis</taxon>
    </lineage>
</organism>
<dbReference type="Pfam" id="PF13365">
    <property type="entry name" value="Trypsin_2"/>
    <property type="match status" value="1"/>
</dbReference>
<feature type="domain" description="Effector-associated" evidence="1">
    <location>
        <begin position="3"/>
        <end position="89"/>
    </location>
</feature>
<sequence>MLKISTDDRTQLRRALTSGFRQYSALKIFVSDNFEEPRLDEIAESKATKIASDNLIEYFEEQGDLSTLILALYKERPRNPEVQYLIGRLRGFLQQQLLLDPHETHAMDFPFELPELDNEIQLESFLPRPLSYESDLGSLRRGLKLADAVCKISFADCDRTGTGVLIAPNLILTNYHVLSRQPVDLALLTQKAASIQFEFGFVSEEMDVSVLPECFTVIETPQAIVACSPPASLDYVLLRVEPKIAQSRYQPVSINPTVAALKKKDSLNILQHPAGNVMQISLSNSGVVQTNHSRVWYVNRTCGGSSGAPCFNENWELVALHHASMSRGFGSIREGILLTSIVAEIAEFLA</sequence>
<dbReference type="Proteomes" id="UP000050465">
    <property type="component" value="Unassembled WGS sequence"/>
</dbReference>
<dbReference type="PANTHER" id="PTHR14389:SF3">
    <property type="entry name" value="PROTEIN FAM111A-LIKE"/>
    <property type="match status" value="1"/>
</dbReference>
<dbReference type="AlphaFoldDB" id="A0A0P8DAB2"/>
<evidence type="ECO:0000313" key="2">
    <source>
        <dbReference type="EMBL" id="KPQ33023.1"/>
    </source>
</evidence>
<dbReference type="PANTHER" id="PTHR14389">
    <property type="entry name" value="SI:CH1073-475A24.1"/>
    <property type="match status" value="1"/>
</dbReference>
<comment type="caution">
    <text evidence="2">The sequence shown here is derived from an EMBL/GenBank/DDBJ whole genome shotgun (WGS) entry which is preliminary data.</text>
</comment>
<gene>
    <name evidence="2" type="ORF">HLUCCA11_19885</name>
</gene>
<dbReference type="SUPFAM" id="SSF50494">
    <property type="entry name" value="Trypsin-like serine proteases"/>
    <property type="match status" value="1"/>
</dbReference>
<dbReference type="Pfam" id="PF19955">
    <property type="entry name" value="EAD1"/>
    <property type="match status" value="1"/>
</dbReference>
<evidence type="ECO:0000313" key="3">
    <source>
        <dbReference type="Proteomes" id="UP000050465"/>
    </source>
</evidence>
<dbReference type="STRING" id="1666911.HLUCCA11_19885"/>
<dbReference type="InterPro" id="IPR045430">
    <property type="entry name" value="EAD1"/>
</dbReference>
<dbReference type="InterPro" id="IPR009003">
    <property type="entry name" value="Peptidase_S1_PA"/>
</dbReference>
<accession>A0A0P8DAB2</accession>
<evidence type="ECO:0000259" key="1">
    <source>
        <dbReference type="Pfam" id="PF19955"/>
    </source>
</evidence>
<proteinExistence type="predicted"/>
<dbReference type="InterPro" id="IPR043504">
    <property type="entry name" value="Peptidase_S1_PA_chymotrypsin"/>
</dbReference>
<name>A0A0P8DAB2_9CYAN</name>
<reference evidence="2 3" key="1">
    <citation type="submission" date="2015-09" db="EMBL/GenBank/DDBJ databases">
        <title>Identification and resolution of microdiversity through metagenomic sequencing of parallel consortia.</title>
        <authorList>
            <person name="Nelson W.C."/>
            <person name="Romine M.F."/>
            <person name="Lindemann S.R."/>
        </authorList>
    </citation>
    <scope>NUCLEOTIDE SEQUENCE [LARGE SCALE GENOMIC DNA]</scope>
    <source>
        <strain evidence="2">Ana</strain>
    </source>
</reference>
<dbReference type="EMBL" id="LJZR01000040">
    <property type="protein sequence ID" value="KPQ33023.1"/>
    <property type="molecule type" value="Genomic_DNA"/>
</dbReference>